<keyword evidence="2" id="KW-0815">Transposition</keyword>
<evidence type="ECO:0000313" key="7">
    <source>
        <dbReference type="EMBL" id="MDQ0458326.1"/>
    </source>
</evidence>
<comment type="caution">
    <text evidence="7">The sequence shown here is derived from an EMBL/GenBank/DDBJ whole genome shotgun (WGS) entry which is preliminary data.</text>
</comment>
<protein>
    <submittedName>
        <fullName evidence="7">TnpA family transposase</fullName>
    </submittedName>
</protein>
<evidence type="ECO:0000259" key="6">
    <source>
        <dbReference type="Pfam" id="PF13700"/>
    </source>
</evidence>
<keyword evidence="8" id="KW-1185">Reference proteome</keyword>
<organism evidence="7 8">
    <name type="scientific">Rhizobium paknamense</name>
    <dbReference type="NCBI Taxonomy" id="1206817"/>
    <lineage>
        <taxon>Bacteria</taxon>
        <taxon>Pseudomonadati</taxon>
        <taxon>Pseudomonadota</taxon>
        <taxon>Alphaproteobacteria</taxon>
        <taxon>Hyphomicrobiales</taxon>
        <taxon>Rhizobiaceae</taxon>
        <taxon>Rhizobium/Agrobacterium group</taxon>
        <taxon>Rhizobium</taxon>
    </lineage>
</organism>
<reference evidence="7 8" key="1">
    <citation type="submission" date="2023-07" db="EMBL/GenBank/DDBJ databases">
        <title>Genomic Encyclopedia of Type Strains, Phase IV (KMG-IV): sequencing the most valuable type-strain genomes for metagenomic binning, comparative biology and taxonomic classification.</title>
        <authorList>
            <person name="Goeker M."/>
        </authorList>
    </citation>
    <scope>NUCLEOTIDE SEQUENCE [LARGE SCALE GENOMIC DNA]</scope>
    <source>
        <strain evidence="7 8">DSM 100301</strain>
    </source>
</reference>
<evidence type="ECO:0000256" key="2">
    <source>
        <dbReference type="ARBA" id="ARBA00022578"/>
    </source>
</evidence>
<dbReference type="Proteomes" id="UP001235269">
    <property type="component" value="Unassembled WGS sequence"/>
</dbReference>
<evidence type="ECO:0000256" key="1">
    <source>
        <dbReference type="ARBA" id="ARBA00009402"/>
    </source>
</evidence>
<dbReference type="Pfam" id="PF01526">
    <property type="entry name" value="DDE_Tnp_Tn3"/>
    <property type="match status" value="1"/>
</dbReference>
<gene>
    <name evidence="7" type="ORF">QO005_004687</name>
</gene>
<feature type="domain" description="Tn3 transposase DDE" evidence="5">
    <location>
        <begin position="600"/>
        <end position="986"/>
    </location>
</feature>
<dbReference type="EMBL" id="JAUSWH010000029">
    <property type="protein sequence ID" value="MDQ0458326.1"/>
    <property type="molecule type" value="Genomic_DNA"/>
</dbReference>
<sequence length="992" mass="111747">MPEGLDLYGPIVVQNKLYFNRDTCGMPRRTILTERQREKLFDLPTDEPSLLRHYILSDEDLRHIRQRRRARNRLGFALQLCAFRYPGRLLQPGEMIPRSMLAFIGAQIGVAAEELAEYGARSETRYQHSTALQQLYGYRPFEGQVRANMLIWLKETAEKSKTNDLLAAEFLAELRRRHVIVPAASTVERCCADALVAAERTIASRITGRIDPQSQVRLLSLLSETVDGRITRFVWLRQFEVGSNSNDMNSLLDRLEYLRKLAIDIGTLDDIPPFRVTGLRRQGERYSADGMRDLPENRRLAILAACVVEWSAMLADVAVETHDRIVGKLYRACERKRDELLQAERASIGDTLKMLSRFGDALITAHDEQDDLGLAITEGGGWELLRQTVAQAAALTGKVSADPLEFVIDGYARFRRYAPRFLEILTFRGGRGADSLLEALEVLRRLNRRGLRTLPVNAPLDFARAKWRKRILTDGKPDRQVREIGILFELRNALRSGDIWLADSRRYREISTALVPIETVSETTRLAVPLEADDWLRWRSQTLKRGMTQIEGANRAGILPGGAIIDGKLQIDRLEKAAPEEAAALVLKLYESMPLVRITDILIEVEEKLHFTDAFTDLRTGIACGDRIGVLTVLLADGVNLGLRKMADASDTHTFWELLRIGKWHVREETTARALAMIVEAQSKLPMARFWGDGTTSSSDGQHFPAGSTGEALNVVNARYGNEPGLSAYSHVSDQYAPYSTQVIPATAHEAPCILDGLLQNDTGRQIREHYADTGGFTDHVFAICSVLGFRFAPRIRDLPDKRIYVPAINEVPPVLQPMIGGRINIRLIHENWPDILRLAASMVAGTVVPSQILRKLAAYPRQNSLALALREVGRLERSIFMLDWLSDIDLQRRAQIGLNKGEAHHALKRAVNFHRRGEIRDRSSEGQQHRIAGLNLLTAIIIYWNTWKLGEIVAEQIASGEQIDPGLLPHVSPLGWEHITLTGEYRWPPLR</sequence>
<evidence type="ECO:0000313" key="8">
    <source>
        <dbReference type="Proteomes" id="UP001235269"/>
    </source>
</evidence>
<keyword evidence="3" id="KW-0238">DNA-binding</keyword>
<proteinExistence type="inferred from homology"/>
<feature type="domain" description="DUF4158" evidence="6">
    <location>
        <begin position="31"/>
        <end position="194"/>
    </location>
</feature>
<dbReference type="InterPro" id="IPR047653">
    <property type="entry name" value="Tn3-like_transpos"/>
</dbReference>
<keyword evidence="4" id="KW-0233">DNA recombination</keyword>
<name>A0ABU0IJA9_9HYPH</name>
<dbReference type="InterPro" id="IPR025296">
    <property type="entry name" value="DUF4158"/>
</dbReference>
<dbReference type="InterPro" id="IPR002513">
    <property type="entry name" value="Tn3_Tnp_DDE_dom"/>
</dbReference>
<evidence type="ECO:0000259" key="5">
    <source>
        <dbReference type="Pfam" id="PF01526"/>
    </source>
</evidence>
<evidence type="ECO:0000256" key="4">
    <source>
        <dbReference type="ARBA" id="ARBA00023172"/>
    </source>
</evidence>
<dbReference type="Pfam" id="PF13700">
    <property type="entry name" value="DUF4158"/>
    <property type="match status" value="1"/>
</dbReference>
<comment type="similarity">
    <text evidence="1">Belongs to the transposase 7 family.</text>
</comment>
<accession>A0ABU0IJA9</accession>
<dbReference type="NCBIfam" id="NF033527">
    <property type="entry name" value="transpos_Tn3"/>
    <property type="match status" value="1"/>
</dbReference>
<evidence type="ECO:0000256" key="3">
    <source>
        <dbReference type="ARBA" id="ARBA00023125"/>
    </source>
</evidence>